<gene>
    <name evidence="2" type="ORF">LIER_43173</name>
</gene>
<evidence type="ECO:0000256" key="1">
    <source>
        <dbReference type="SAM" id="MobiDB-lite"/>
    </source>
</evidence>
<feature type="region of interest" description="Disordered" evidence="1">
    <location>
        <begin position="68"/>
        <end position="87"/>
    </location>
</feature>
<protein>
    <submittedName>
        <fullName evidence="2">Uncharacterized protein</fullName>
    </submittedName>
</protein>
<dbReference type="EMBL" id="BAABME010033285">
    <property type="protein sequence ID" value="GAA0152382.1"/>
    <property type="molecule type" value="Genomic_DNA"/>
</dbReference>
<comment type="caution">
    <text evidence="2">The sequence shown here is derived from an EMBL/GenBank/DDBJ whole genome shotgun (WGS) entry which is preliminary data.</text>
</comment>
<sequence length="87" mass="9826">MLRSFTIFAIRFEHSDSNISIVGCSLRQKEGGSHMNISNFSSFEELIAREQEGFRGLGIDDLLGNDSDISLNENQMQNQRGRQTQDS</sequence>
<reference evidence="2 3" key="1">
    <citation type="submission" date="2024-01" db="EMBL/GenBank/DDBJ databases">
        <title>The complete chloroplast genome sequence of Lithospermum erythrorhizon: insights into the phylogenetic relationship among Boraginaceae species and the maternal lineages of purple gromwells.</title>
        <authorList>
            <person name="Okada T."/>
            <person name="Watanabe K."/>
        </authorList>
    </citation>
    <scope>NUCLEOTIDE SEQUENCE [LARGE SCALE GENOMIC DNA]</scope>
</reference>
<name>A0AAV3PR17_LITER</name>
<evidence type="ECO:0000313" key="3">
    <source>
        <dbReference type="Proteomes" id="UP001454036"/>
    </source>
</evidence>
<dbReference type="Proteomes" id="UP001454036">
    <property type="component" value="Unassembled WGS sequence"/>
</dbReference>
<organism evidence="2 3">
    <name type="scientific">Lithospermum erythrorhizon</name>
    <name type="common">Purple gromwell</name>
    <name type="synonym">Lithospermum officinale var. erythrorhizon</name>
    <dbReference type="NCBI Taxonomy" id="34254"/>
    <lineage>
        <taxon>Eukaryota</taxon>
        <taxon>Viridiplantae</taxon>
        <taxon>Streptophyta</taxon>
        <taxon>Embryophyta</taxon>
        <taxon>Tracheophyta</taxon>
        <taxon>Spermatophyta</taxon>
        <taxon>Magnoliopsida</taxon>
        <taxon>eudicotyledons</taxon>
        <taxon>Gunneridae</taxon>
        <taxon>Pentapetalae</taxon>
        <taxon>asterids</taxon>
        <taxon>lamiids</taxon>
        <taxon>Boraginales</taxon>
        <taxon>Boraginaceae</taxon>
        <taxon>Boraginoideae</taxon>
        <taxon>Lithospermeae</taxon>
        <taxon>Lithospermum</taxon>
    </lineage>
</organism>
<accession>A0AAV3PR17</accession>
<keyword evidence="3" id="KW-1185">Reference proteome</keyword>
<dbReference type="AlphaFoldDB" id="A0AAV3PR17"/>
<evidence type="ECO:0000313" key="2">
    <source>
        <dbReference type="EMBL" id="GAA0152382.1"/>
    </source>
</evidence>
<proteinExistence type="predicted"/>